<dbReference type="PROSITE" id="PS50033">
    <property type="entry name" value="UBX"/>
    <property type="match status" value="1"/>
</dbReference>
<dbReference type="STRING" id="13249.T1I3V8"/>
<dbReference type="Proteomes" id="UP000015103">
    <property type="component" value="Unassembled WGS sequence"/>
</dbReference>
<dbReference type="Pfam" id="PF00789">
    <property type="entry name" value="UBX"/>
    <property type="match status" value="1"/>
</dbReference>
<evidence type="ECO:0000256" key="1">
    <source>
        <dbReference type="SAM" id="MobiDB-lite"/>
    </source>
</evidence>
<feature type="compositionally biased region" description="Basic and acidic residues" evidence="1">
    <location>
        <begin position="1"/>
        <end position="25"/>
    </location>
</feature>
<evidence type="ECO:0000313" key="2">
    <source>
        <dbReference type="EnsemblMetazoa" id="RPRC010977-PA"/>
    </source>
</evidence>
<protein>
    <submittedName>
        <fullName evidence="2">UBX domain-containing protein</fullName>
    </submittedName>
</protein>
<dbReference type="SMART" id="SM00580">
    <property type="entry name" value="PUG"/>
    <property type="match status" value="1"/>
</dbReference>
<dbReference type="HOGENOM" id="CLU_033280_0_0_1"/>
<accession>T1I3V8</accession>
<dbReference type="Gene3D" id="1.20.58.2190">
    <property type="match status" value="1"/>
</dbReference>
<dbReference type="AlphaFoldDB" id="T1I3V8"/>
<dbReference type="InParanoid" id="T1I3V8"/>
<dbReference type="SMART" id="SM00166">
    <property type="entry name" value="UBX"/>
    <property type="match status" value="1"/>
</dbReference>
<dbReference type="InterPro" id="IPR029071">
    <property type="entry name" value="Ubiquitin-like_domsf"/>
</dbReference>
<dbReference type="InterPro" id="IPR001012">
    <property type="entry name" value="UBX_dom"/>
</dbReference>
<sequence length="421" mass="48267">MSDKLKKTVNKRTQDDKFKGQENRLNETPSRKVNKPPGKKSSTSHQEVGGSSNAPSRQAGLAALARVIGNRNNLPNCSLVAQHPFVEANISKNDASVSKHQRSEEYPAEKGVFFTCPFLGTEILTKEEWKQKLTIFLNDLSKVEKSLASCLMIHSLNQSSESMKCIETLCTILQNIISNPLEEKFKKIRITNKVFQEKVFKTIGAVEFLESIGFVKQTMNSNYEENEDYYYVYPNNIPDCNHLEQMLDLLCNTEPITLELYRNIKILTPSEVLEKIEFPDEFFVRTPDEIKREQIRKTENLRDSQRLKTKSMREKEKNNKSLNYRYSLIRIRLPDGLYLQGTFGIYERLCVVKEFVRECIDDSIGSFKLTTAFGNHLTDADNEKTLDDLNLAPAVILIFISTTPYSANRSILKPRLLSNIK</sequence>
<dbReference type="CDD" id="cd16119">
    <property type="entry name" value="UBX_UBXN6"/>
    <property type="match status" value="1"/>
</dbReference>
<dbReference type="PANTHER" id="PTHR23153:SF38">
    <property type="entry name" value="UBX DOMAIN-CONTAINING PROTEIN 6"/>
    <property type="match status" value="1"/>
</dbReference>
<feature type="region of interest" description="Disordered" evidence="1">
    <location>
        <begin position="1"/>
        <end position="56"/>
    </location>
</feature>
<dbReference type="InterPro" id="IPR018997">
    <property type="entry name" value="PUB_domain"/>
</dbReference>
<dbReference type="EMBL" id="ACPB03013364">
    <property type="status" value="NOT_ANNOTATED_CDS"/>
    <property type="molecule type" value="Genomic_DNA"/>
</dbReference>
<reference evidence="2" key="1">
    <citation type="submission" date="2015-05" db="UniProtKB">
        <authorList>
            <consortium name="EnsemblMetazoa"/>
        </authorList>
    </citation>
    <scope>IDENTIFICATION</scope>
</reference>
<dbReference type="OMA" id="LEYSLWA"/>
<feature type="compositionally biased region" description="Polar residues" evidence="1">
    <location>
        <begin position="40"/>
        <end position="56"/>
    </location>
</feature>
<dbReference type="SUPFAM" id="SSF54236">
    <property type="entry name" value="Ubiquitin-like"/>
    <property type="match status" value="1"/>
</dbReference>
<dbReference type="VEuPathDB" id="VectorBase:RPRC010977"/>
<dbReference type="SUPFAM" id="SSF143503">
    <property type="entry name" value="PUG domain-like"/>
    <property type="match status" value="1"/>
</dbReference>
<dbReference type="InterPro" id="IPR036339">
    <property type="entry name" value="PUB-like_dom_sf"/>
</dbReference>
<dbReference type="GO" id="GO:0005737">
    <property type="term" value="C:cytoplasm"/>
    <property type="evidence" value="ECO:0007669"/>
    <property type="project" value="TreeGrafter"/>
</dbReference>
<dbReference type="Gene3D" id="3.10.20.90">
    <property type="entry name" value="Phosphatidylinositol 3-kinase Catalytic Subunit, Chain A, domain 1"/>
    <property type="match status" value="1"/>
</dbReference>
<proteinExistence type="predicted"/>
<keyword evidence="3" id="KW-1185">Reference proteome</keyword>
<name>T1I3V8_RHOPR</name>
<dbReference type="eggNOG" id="KOG2699">
    <property type="taxonomic scope" value="Eukaryota"/>
</dbReference>
<dbReference type="Pfam" id="PF09409">
    <property type="entry name" value="PUB"/>
    <property type="match status" value="1"/>
</dbReference>
<evidence type="ECO:0000313" key="3">
    <source>
        <dbReference type="Proteomes" id="UP000015103"/>
    </source>
</evidence>
<organism evidence="2 3">
    <name type="scientific">Rhodnius prolixus</name>
    <name type="common">Triatomid bug</name>
    <dbReference type="NCBI Taxonomy" id="13249"/>
    <lineage>
        <taxon>Eukaryota</taxon>
        <taxon>Metazoa</taxon>
        <taxon>Ecdysozoa</taxon>
        <taxon>Arthropoda</taxon>
        <taxon>Hexapoda</taxon>
        <taxon>Insecta</taxon>
        <taxon>Pterygota</taxon>
        <taxon>Neoptera</taxon>
        <taxon>Paraneoptera</taxon>
        <taxon>Hemiptera</taxon>
        <taxon>Heteroptera</taxon>
        <taxon>Panheteroptera</taxon>
        <taxon>Cimicomorpha</taxon>
        <taxon>Reduviidae</taxon>
        <taxon>Triatominae</taxon>
        <taxon>Rhodnius</taxon>
    </lineage>
</organism>
<dbReference type="PANTHER" id="PTHR23153">
    <property type="entry name" value="UBX-RELATED"/>
    <property type="match status" value="1"/>
</dbReference>
<dbReference type="FunCoup" id="T1I3V8">
    <property type="interactions" value="1302"/>
</dbReference>
<dbReference type="EnsemblMetazoa" id="RPRC010977-RA">
    <property type="protein sequence ID" value="RPRC010977-PA"/>
    <property type="gene ID" value="RPRC010977"/>
</dbReference>